<name>A0A6N9YTV8_9ACTN</name>
<reference evidence="2 3" key="1">
    <citation type="submission" date="2020-02" db="EMBL/GenBank/DDBJ databases">
        <authorList>
            <person name="Li X.-J."/>
            <person name="Feng X.-M."/>
        </authorList>
    </citation>
    <scope>NUCLEOTIDE SEQUENCE [LARGE SCALE GENOMIC DNA]</scope>
    <source>
        <strain evidence="2 3">CGMCC 4.7225</strain>
    </source>
</reference>
<evidence type="ECO:0000313" key="3">
    <source>
        <dbReference type="Proteomes" id="UP000469185"/>
    </source>
</evidence>
<proteinExistence type="predicted"/>
<organism evidence="2 3">
    <name type="scientific">Phytoactinopolyspora alkaliphila</name>
    <dbReference type="NCBI Taxonomy" id="1783498"/>
    <lineage>
        <taxon>Bacteria</taxon>
        <taxon>Bacillati</taxon>
        <taxon>Actinomycetota</taxon>
        <taxon>Actinomycetes</taxon>
        <taxon>Jiangellales</taxon>
        <taxon>Jiangellaceae</taxon>
        <taxon>Phytoactinopolyspora</taxon>
    </lineage>
</organism>
<keyword evidence="3" id="KW-1185">Reference proteome</keyword>
<dbReference type="Pfam" id="PF01547">
    <property type="entry name" value="SBP_bac_1"/>
    <property type="match status" value="1"/>
</dbReference>
<evidence type="ECO:0000256" key="1">
    <source>
        <dbReference type="SAM" id="MobiDB-lite"/>
    </source>
</evidence>
<dbReference type="InterPro" id="IPR050490">
    <property type="entry name" value="Bact_solute-bd_prot1"/>
</dbReference>
<dbReference type="Proteomes" id="UP000469185">
    <property type="component" value="Unassembled WGS sequence"/>
</dbReference>
<dbReference type="InterPro" id="IPR006059">
    <property type="entry name" value="SBP"/>
</dbReference>
<dbReference type="EMBL" id="JAAGOB010000022">
    <property type="protein sequence ID" value="NED98481.1"/>
    <property type="molecule type" value="Genomic_DNA"/>
</dbReference>
<comment type="caution">
    <text evidence="2">The sequence shown here is derived from an EMBL/GenBank/DDBJ whole genome shotgun (WGS) entry which is preliminary data.</text>
</comment>
<dbReference type="PANTHER" id="PTHR43649">
    <property type="entry name" value="ARABINOSE-BINDING PROTEIN-RELATED"/>
    <property type="match status" value="1"/>
</dbReference>
<accession>A0A6N9YTV8</accession>
<feature type="region of interest" description="Disordered" evidence="1">
    <location>
        <begin position="425"/>
        <end position="446"/>
    </location>
</feature>
<dbReference type="CDD" id="cd13585">
    <property type="entry name" value="PBP2_TMBP_like"/>
    <property type="match status" value="1"/>
</dbReference>
<feature type="compositionally biased region" description="Polar residues" evidence="1">
    <location>
        <begin position="428"/>
        <end position="446"/>
    </location>
</feature>
<dbReference type="SUPFAM" id="SSF53850">
    <property type="entry name" value="Periplasmic binding protein-like II"/>
    <property type="match status" value="1"/>
</dbReference>
<sequence length="446" mass="47870">MTCGETPPRRNDRASGARSSALIRAAAGGASAVLLLAACGGADDTADGGDVTLRFTWWGSDVRHQVTQEMIEAFEAEHPGITVEGEFGEWSGYWDKLATQVAAGDAPDIIQMDELYLREYAGRDALLDLATQDALDTTTYDESTLATGEFDGGIYGLSAGVNSLSVFANPAIFDEAGVELPDDQTWTWEDFRELAAEISEQTPDGVYGAASFSGAESAFTVWARQHGESLYGEDDVAFSPGTLASFYEFALELEEIGAAPPATRTVEDYTIAIDQSLLATNKVAMGFAWSNQIHAYTEMSGEDMVLLRMPSQTGAATDNGAFYKSSMFWSVSSRTEHPEEAAMFLDFIVNSEEAGQILLAERALPPNGEIREAISEQLSDADKHAAAFIEDIAGEIEGPPAPPPVGAADTQQIFQRYSSEVLFERTSPEQGAQSFADELSSNLSSS</sequence>
<dbReference type="PANTHER" id="PTHR43649:SF11">
    <property type="entry name" value="ABC TRANSPORTER SUBSTRATE-BINDING PROTEIN YESO-RELATED"/>
    <property type="match status" value="1"/>
</dbReference>
<gene>
    <name evidence="2" type="ORF">G1H11_24595</name>
</gene>
<dbReference type="AlphaFoldDB" id="A0A6N9YTV8"/>
<evidence type="ECO:0000313" key="2">
    <source>
        <dbReference type="EMBL" id="NED98481.1"/>
    </source>
</evidence>
<dbReference type="Gene3D" id="3.40.190.10">
    <property type="entry name" value="Periplasmic binding protein-like II"/>
    <property type="match status" value="2"/>
</dbReference>
<protein>
    <submittedName>
        <fullName evidence="2">Sugar ABC transporter substrate-binding protein</fullName>
    </submittedName>
</protein>